<name>A0A4U1INR1_9BACT</name>
<comment type="caution">
    <text evidence="1">The sequence shown here is derived from an EMBL/GenBank/DDBJ whole genome shotgun (WGS) entry which is preliminary data.</text>
</comment>
<proteinExistence type="predicted"/>
<evidence type="ECO:0000313" key="1">
    <source>
        <dbReference type="EMBL" id="TKC95734.1"/>
    </source>
</evidence>
<protein>
    <recommendedName>
        <fullName evidence="3">Polysaccharide deacetylase</fullName>
    </recommendedName>
</protein>
<sequence>MERRAEGEGERMKVEAAHKAVAGRIAPWAEKLAPWMGSWAEARLVRGVERLVFGEVVRPKHVLVAICDHFEPLWTGDARSPGAAPLSRGLTRVAAWRRGYPALAASLRDANGRPPRHTFFYPGDQYDPALVEPLAELVAMGLGEVEVHLHHDRDTRSTLREKFEETLVSLGRHGLVPRVHGADRWAFIHGNWCLANSRADGAHCGVDDELDLLHELGCYADFTFPSAPDRTQPRIVNSIYYPSGDVKRRKAHERGRPASVGDGRMERVLCMQGPLALSFRQGPGLPLRIDAGALTARDPATLPRLESWIDQGVSVRGKPEWVFVKLSTHGAPEREAESLLGAPQRRFHEALAWLGKQGGFRVHYVTAREMYNIARAAMDGRLGDPFEFRDYEVPPAARACQA</sequence>
<gene>
    <name evidence="1" type="ORF">E8A74_46625</name>
</gene>
<accession>A0A4U1INR1</accession>
<evidence type="ECO:0008006" key="3">
    <source>
        <dbReference type="Google" id="ProtNLM"/>
    </source>
</evidence>
<dbReference type="Proteomes" id="UP000309215">
    <property type="component" value="Unassembled WGS sequence"/>
</dbReference>
<keyword evidence="2" id="KW-1185">Reference proteome</keyword>
<dbReference type="AlphaFoldDB" id="A0A4U1INR1"/>
<evidence type="ECO:0000313" key="2">
    <source>
        <dbReference type="Proteomes" id="UP000309215"/>
    </source>
</evidence>
<reference evidence="1 2" key="1">
    <citation type="submission" date="2019-04" db="EMBL/GenBank/DDBJ databases">
        <authorList>
            <person name="Li Y."/>
            <person name="Wang J."/>
        </authorList>
    </citation>
    <scope>NUCLEOTIDE SEQUENCE [LARGE SCALE GENOMIC DNA]</scope>
    <source>
        <strain evidence="1 2">DSM 14668</strain>
    </source>
</reference>
<organism evidence="1 2">
    <name type="scientific">Polyangium fumosum</name>
    <dbReference type="NCBI Taxonomy" id="889272"/>
    <lineage>
        <taxon>Bacteria</taxon>
        <taxon>Pseudomonadati</taxon>
        <taxon>Myxococcota</taxon>
        <taxon>Polyangia</taxon>
        <taxon>Polyangiales</taxon>
        <taxon>Polyangiaceae</taxon>
        <taxon>Polyangium</taxon>
    </lineage>
</organism>
<dbReference type="EMBL" id="SSMQ01000095">
    <property type="protein sequence ID" value="TKC95734.1"/>
    <property type="molecule type" value="Genomic_DNA"/>
</dbReference>